<evidence type="ECO:0000313" key="2">
    <source>
        <dbReference type="Proteomes" id="UP000002011"/>
    </source>
</evidence>
<organism evidence="1 2">
    <name type="scientific">Dyadobacter fermentans (strain ATCC 700827 / DSM 18053 / CIP 107007 / KCTC 52180 / NS114)</name>
    <dbReference type="NCBI Taxonomy" id="471854"/>
    <lineage>
        <taxon>Bacteria</taxon>
        <taxon>Pseudomonadati</taxon>
        <taxon>Bacteroidota</taxon>
        <taxon>Cytophagia</taxon>
        <taxon>Cytophagales</taxon>
        <taxon>Spirosomataceae</taxon>
        <taxon>Dyadobacter</taxon>
    </lineage>
</organism>
<dbReference type="EMBL" id="CP001619">
    <property type="protein sequence ID" value="ACT96677.1"/>
    <property type="molecule type" value="Genomic_DNA"/>
</dbReference>
<name>C6VVE7_DYAFD</name>
<protein>
    <submittedName>
        <fullName evidence="1">Uncharacterized protein</fullName>
    </submittedName>
</protein>
<evidence type="ECO:0000313" key="1">
    <source>
        <dbReference type="EMBL" id="ACT96677.1"/>
    </source>
</evidence>
<dbReference type="OrthoDB" id="1496330at2"/>
<dbReference type="Proteomes" id="UP000002011">
    <property type="component" value="Chromosome"/>
</dbReference>
<dbReference type="RefSeq" id="WP_015814917.1">
    <property type="nucleotide sequence ID" value="NC_013037.1"/>
</dbReference>
<keyword evidence="2" id="KW-1185">Reference proteome</keyword>
<dbReference type="KEGG" id="dfe:Dfer_5486"/>
<proteinExistence type="predicted"/>
<dbReference type="HOGENOM" id="CLU_1903366_0_0_10"/>
<gene>
    <name evidence="1" type="ordered locus">Dfer_5486</name>
</gene>
<sequence>MSGKEKLLVGILIFIVLFAALKLSDEPAKPLTPEQITEQKRQDSLQAEYNRQKENLRTIRYLVKSHIKKNLKDPDSFDEIQHEEFEVTNKTKKLYYQASIKYRAKNSFGGYNVEKWCFNFDKNLQNTKVFECE</sequence>
<dbReference type="STRING" id="471854.Dfer_5486"/>
<dbReference type="AlphaFoldDB" id="C6VVE7"/>
<reference evidence="1 2" key="1">
    <citation type="journal article" date="2009" name="Stand. Genomic Sci.">
        <title>Complete genome sequence of Dyadobacter fermentans type strain (NS114).</title>
        <authorList>
            <person name="Lang E."/>
            <person name="Lapidus A."/>
            <person name="Chertkov O."/>
            <person name="Brettin T."/>
            <person name="Detter J.C."/>
            <person name="Han C."/>
            <person name="Copeland A."/>
            <person name="Glavina Del Rio T."/>
            <person name="Nolan M."/>
            <person name="Chen F."/>
            <person name="Lucas S."/>
            <person name="Tice H."/>
            <person name="Cheng J.F."/>
            <person name="Land M."/>
            <person name="Hauser L."/>
            <person name="Chang Y.J."/>
            <person name="Jeffries C.D."/>
            <person name="Kopitz M."/>
            <person name="Bruce D."/>
            <person name="Goodwin L."/>
            <person name="Pitluck S."/>
            <person name="Ovchinnikova G."/>
            <person name="Pati A."/>
            <person name="Ivanova N."/>
            <person name="Mavrommatis K."/>
            <person name="Chen A."/>
            <person name="Palaniappan K."/>
            <person name="Chain P."/>
            <person name="Bristow J."/>
            <person name="Eisen J.A."/>
            <person name="Markowitz V."/>
            <person name="Hugenholtz P."/>
            <person name="Goker M."/>
            <person name="Rohde M."/>
            <person name="Kyrpides N.C."/>
            <person name="Klenk H.P."/>
        </authorList>
    </citation>
    <scope>NUCLEOTIDE SEQUENCE [LARGE SCALE GENOMIC DNA]</scope>
    <source>
        <strain evidence="2">ATCC 700827 / DSM 18053 / CIP 107007 / KCTC 52180 / NS114</strain>
    </source>
</reference>
<accession>C6VVE7</accession>